<feature type="domain" description="AMP-binding enzyme C-terminal" evidence="4">
    <location>
        <begin position="405"/>
        <end position="480"/>
    </location>
</feature>
<evidence type="ECO:0000259" key="3">
    <source>
        <dbReference type="Pfam" id="PF00501"/>
    </source>
</evidence>
<dbReference type="Gene3D" id="3.30.300.30">
    <property type="match status" value="1"/>
</dbReference>
<dbReference type="PROSITE" id="PS00455">
    <property type="entry name" value="AMP_BINDING"/>
    <property type="match status" value="1"/>
</dbReference>
<dbReference type="GO" id="GO:0006631">
    <property type="term" value="P:fatty acid metabolic process"/>
    <property type="evidence" value="ECO:0007669"/>
    <property type="project" value="TreeGrafter"/>
</dbReference>
<dbReference type="InterPro" id="IPR045851">
    <property type="entry name" value="AMP-bd_C_sf"/>
</dbReference>
<dbReference type="OrthoDB" id="9803968at2"/>
<reference evidence="5 6" key="1">
    <citation type="submission" date="2017-04" db="EMBL/GenBank/DDBJ databases">
        <title>The whole genome sequencing and assembly of Halobacillus mangrovi strain.</title>
        <authorList>
            <person name="Lee S.-J."/>
            <person name="Park M.-K."/>
            <person name="Kim J.-Y."/>
            <person name="Lee Y.-J."/>
            <person name="Yi H."/>
            <person name="Bahn Y.-S."/>
            <person name="Kim J.F."/>
            <person name="Lee D.-W."/>
        </authorList>
    </citation>
    <scope>NUCLEOTIDE SEQUENCE [LARGE SCALE GENOMIC DNA]</scope>
    <source>
        <strain evidence="5 6">KTB 131</strain>
    </source>
</reference>
<dbReference type="Gene3D" id="3.40.50.12780">
    <property type="entry name" value="N-terminal domain of ligase-like"/>
    <property type="match status" value="1"/>
</dbReference>
<dbReference type="InterPro" id="IPR000873">
    <property type="entry name" value="AMP-dep_synth/lig_dom"/>
</dbReference>
<keyword evidence="2" id="KW-0436">Ligase</keyword>
<dbReference type="Pfam" id="PF00501">
    <property type="entry name" value="AMP-binding"/>
    <property type="match status" value="1"/>
</dbReference>
<comment type="similarity">
    <text evidence="1">Belongs to the ATP-dependent AMP-binding enzyme family.</text>
</comment>
<dbReference type="STRING" id="402384.HM131_11130"/>
<evidence type="ECO:0000259" key="4">
    <source>
        <dbReference type="Pfam" id="PF13193"/>
    </source>
</evidence>
<dbReference type="FunFam" id="3.30.300.30:FF:000008">
    <property type="entry name" value="2,3-dihydroxybenzoate-AMP ligase"/>
    <property type="match status" value="1"/>
</dbReference>
<evidence type="ECO:0008006" key="7">
    <source>
        <dbReference type="Google" id="ProtNLM"/>
    </source>
</evidence>
<dbReference type="PANTHER" id="PTHR43201">
    <property type="entry name" value="ACYL-COA SYNTHETASE"/>
    <property type="match status" value="1"/>
</dbReference>
<sequence length="503" mass="57388">MERWRISMIGDLPQTLKNKEAIICGGEKVTYAELIENQKHLEDRLKYMLKDVKKKKIAFIMENGIDFIQFFLAVCHAGGIAVPLDPKWKEEQYKTVLLDAEPDLVIVHDEFKQKIPESASVNLHTWKQLFSDDALPRHGNPSSASPERDDLFYLGYTSGTTGRPKGFMRNHQSWSECFPYCSEIFQLKREDHILSPGALVHSHFLFAAMHALHTGATLYLCESFDTEEVFDIIERFPVSVMYIVPTMFESLFANKQEEFYRMNRILSSGAKWDKTSKNKVRSLFPNADILEFYGASELSFVSYLLDSDHKAKGHTIGRPFPKVQAKIIKEDGSEASQGEVGLLSVKSPWVFKGYLNLPEESRKVIHNGWATVGDLAFMDEDGYYTIVGRKHNMIISGGLNIYPEEVENVIVHLSEIKEAVVIGLPDFYWGEKVIAVVSLKEGSTLNEGQVFNYCKAFLPNYKCPKQLVVVEEFPYTSSGKIGRSELKDKLIYVHSKERMKTYE</sequence>
<dbReference type="EMBL" id="CP020772">
    <property type="protein sequence ID" value="ARI77360.1"/>
    <property type="molecule type" value="Genomic_DNA"/>
</dbReference>
<dbReference type="AlphaFoldDB" id="A0A1W5ZVQ2"/>
<dbReference type="KEGG" id="hmn:HM131_11130"/>
<feature type="domain" description="AMP-dependent synthetase/ligase" evidence="3">
    <location>
        <begin position="17"/>
        <end position="355"/>
    </location>
</feature>
<organism evidence="5 6">
    <name type="scientific">Halobacillus mangrovi</name>
    <dbReference type="NCBI Taxonomy" id="402384"/>
    <lineage>
        <taxon>Bacteria</taxon>
        <taxon>Bacillati</taxon>
        <taxon>Bacillota</taxon>
        <taxon>Bacilli</taxon>
        <taxon>Bacillales</taxon>
        <taxon>Bacillaceae</taxon>
        <taxon>Halobacillus</taxon>
    </lineage>
</organism>
<accession>A0A1W5ZVQ2</accession>
<name>A0A1W5ZVQ2_9BACI</name>
<keyword evidence="6" id="KW-1185">Reference proteome</keyword>
<dbReference type="GO" id="GO:0031956">
    <property type="term" value="F:medium-chain fatty acid-CoA ligase activity"/>
    <property type="evidence" value="ECO:0007669"/>
    <property type="project" value="TreeGrafter"/>
</dbReference>
<evidence type="ECO:0000313" key="6">
    <source>
        <dbReference type="Proteomes" id="UP000192527"/>
    </source>
</evidence>
<proteinExistence type="inferred from homology"/>
<evidence type="ECO:0000256" key="2">
    <source>
        <dbReference type="ARBA" id="ARBA00022598"/>
    </source>
</evidence>
<evidence type="ECO:0000256" key="1">
    <source>
        <dbReference type="ARBA" id="ARBA00006432"/>
    </source>
</evidence>
<gene>
    <name evidence="5" type="ORF">HM131_11130</name>
</gene>
<dbReference type="InterPro" id="IPR042099">
    <property type="entry name" value="ANL_N_sf"/>
</dbReference>
<dbReference type="InterPro" id="IPR025110">
    <property type="entry name" value="AMP-bd_C"/>
</dbReference>
<protein>
    <recommendedName>
        <fullName evidence="7">Acyl-CoA synthetase</fullName>
    </recommendedName>
</protein>
<dbReference type="Proteomes" id="UP000192527">
    <property type="component" value="Chromosome"/>
</dbReference>
<dbReference type="PANTHER" id="PTHR43201:SF5">
    <property type="entry name" value="MEDIUM-CHAIN ACYL-COA LIGASE ACSF2, MITOCHONDRIAL"/>
    <property type="match status" value="1"/>
</dbReference>
<dbReference type="SUPFAM" id="SSF56801">
    <property type="entry name" value="Acetyl-CoA synthetase-like"/>
    <property type="match status" value="1"/>
</dbReference>
<dbReference type="InterPro" id="IPR020845">
    <property type="entry name" value="AMP-binding_CS"/>
</dbReference>
<evidence type="ECO:0000313" key="5">
    <source>
        <dbReference type="EMBL" id="ARI77360.1"/>
    </source>
</evidence>
<dbReference type="Pfam" id="PF13193">
    <property type="entry name" value="AMP-binding_C"/>
    <property type="match status" value="1"/>
</dbReference>